<organism evidence="2 3">
    <name type="scientific">Pseudomonas sivasensis</name>
    <dbReference type="NCBI Taxonomy" id="1880678"/>
    <lineage>
        <taxon>Bacteria</taxon>
        <taxon>Pseudomonadati</taxon>
        <taxon>Pseudomonadota</taxon>
        <taxon>Gammaproteobacteria</taxon>
        <taxon>Pseudomonadales</taxon>
        <taxon>Pseudomonadaceae</taxon>
        <taxon>Pseudomonas</taxon>
    </lineage>
</organism>
<dbReference type="EMBL" id="JBIUWZ010000026">
    <property type="protein sequence ID" value="MFJ2679958.1"/>
    <property type="molecule type" value="Genomic_DNA"/>
</dbReference>
<feature type="region of interest" description="Disordered" evidence="1">
    <location>
        <begin position="1"/>
        <end position="45"/>
    </location>
</feature>
<feature type="compositionally biased region" description="Polar residues" evidence="1">
    <location>
        <begin position="1"/>
        <end position="19"/>
    </location>
</feature>
<accession>A0ABW8E274</accession>
<dbReference type="Proteomes" id="UP001617213">
    <property type="component" value="Unassembled WGS sequence"/>
</dbReference>
<proteinExistence type="predicted"/>
<gene>
    <name evidence="2" type="ORF">ACIOWJ_17940</name>
</gene>
<evidence type="ECO:0000313" key="3">
    <source>
        <dbReference type="Proteomes" id="UP001617213"/>
    </source>
</evidence>
<sequence length="1298" mass="141737">MTLTSISSRLNTQPATNIITPPPLFEVKSEKPPTPDQDAGKTPQAKADQELAVLFAAVSARLAKTGPSYDGIESVEGIPPSSTFGQWWTHLHTLLKHPQFVEWATQRHINLSKPLMISLRDEITFTMTDGRREVFRATDENPLWPVVVAPILRAANVVAAGNSPLRLSASDSTSAPFEVVANFHGESVPLTTSRTAQLHQTQTFTKNAANAVPNKVEDGPANTGKLNTERTALGDLVDTRALCEKLKGLVRYGTEGIEERLKNTTIEVHPHSSFGQGPEAGPGRTVTLEQFILANNWRLPSTLEALENMISTLNAPPLQAPHLGSLGGAISWPAPLSDHDQKSVYSHFHYNLQLPALVKERTEPQNPRGVLGYLTSHLHISQNELRDPLKVIEKIINTPKAIELEAALHQKMGDGWKTSSSHDWLLTAIATTLDPESMFGPQLNHLAGFNLADGRFMGQPLATIKQAFIDHLIKLNRASPDMAPIAAQMLLSRTAPELLVKNVPASITLGSAAWVSFKAAVTRIEAYSPGATMQMTFAQVCARDALDPISQEGQAIQQVTSRAALIEWGKINGELVPRDDGNYPQADIDRVQRALADKTSTLQQAVEQLASKVPTQRDVALQQLKQQFGEGLPYELKCFRDNSPRGRGHGNLASSTQPKYSLLDFYLSKPEVNPFSNWVSDNNTIAPSMIARLAHLPDAKSLHKQAFVDYTEGTKKAQASVIKNQLAKLPLEDRKNLEFGSIRIFIEGQVSRYESNLPGFTINDEDKVPSQPKEQKALIFQTERDGNLEFYEISAQKGQINKRDDLKTNFKEGPQGDWVKVPSHQGSKWTNTAIHEVKPSASQDAVQQRARQLPVTIPASFSSARSAYISNTVVNYSNPESNFEQLLELTKSITTFDEEADKEKALFNIIVGLIPGASAVKNLINGDPLAALGDLLFDGVMYVTGSALGRGASAVGGPRGATRVAMASSRIGRGVLGKASGAPASSARLAAGTKPLNARQLSQSTMDHAQLRAFAERADIAEGTYRAPGALEPSRVTAQLDNQTGHWLHYDVNKNTAYGKKLDNFSPDNHRPISAATGSQPATSPVSFEKSLAYDNVIQMKGTMKDLKLVANEMHVFVDTYKGVDRLNIVAHGLERSRLDRFLNRGSSIVIDNTAYSAKDLVALLNTKGVDPSAFNNVRLLVCYSGEGGSRAFGSLLQKEINRPVKAFEGSVSIQHGSTSLTAARDDLIARINEISPGISAKNAERLADMNMYQAFVGKVTQHVVKTHGSKIKMNVALLGEPKHYVDTRVWYKPVYFR</sequence>
<protein>
    <submittedName>
        <fullName evidence="2">Uncharacterized protein</fullName>
    </submittedName>
</protein>
<keyword evidence="3" id="KW-1185">Reference proteome</keyword>
<name>A0ABW8E274_9PSED</name>
<evidence type="ECO:0000313" key="2">
    <source>
        <dbReference type="EMBL" id="MFJ2679958.1"/>
    </source>
</evidence>
<comment type="caution">
    <text evidence="2">The sequence shown here is derived from an EMBL/GenBank/DDBJ whole genome shotgun (WGS) entry which is preliminary data.</text>
</comment>
<evidence type="ECO:0000256" key="1">
    <source>
        <dbReference type="SAM" id="MobiDB-lite"/>
    </source>
</evidence>
<reference evidence="2 3" key="1">
    <citation type="submission" date="2024-10" db="EMBL/GenBank/DDBJ databases">
        <title>The Natural Products Discovery Center: Release of the First 8490 Sequenced Strains for Exploring Actinobacteria Biosynthetic Diversity.</title>
        <authorList>
            <person name="Kalkreuter E."/>
            <person name="Kautsar S.A."/>
            <person name="Yang D."/>
            <person name="Bader C.D."/>
            <person name="Teijaro C.N."/>
            <person name="Fluegel L."/>
            <person name="Davis C.M."/>
            <person name="Simpson J.R."/>
            <person name="Lauterbach L."/>
            <person name="Steele A.D."/>
            <person name="Gui C."/>
            <person name="Meng S."/>
            <person name="Li G."/>
            <person name="Viehrig K."/>
            <person name="Ye F."/>
            <person name="Su P."/>
            <person name="Kiefer A.F."/>
            <person name="Nichols A."/>
            <person name="Cepeda A.J."/>
            <person name="Yan W."/>
            <person name="Fan B."/>
            <person name="Jiang Y."/>
            <person name="Adhikari A."/>
            <person name="Zheng C.-J."/>
            <person name="Schuster L."/>
            <person name="Cowan T.M."/>
            <person name="Smanski M.J."/>
            <person name="Chevrette M.G."/>
            <person name="De Carvalho L.P.S."/>
            <person name="Shen B."/>
        </authorList>
    </citation>
    <scope>NUCLEOTIDE SEQUENCE [LARGE SCALE GENOMIC DNA]</scope>
    <source>
        <strain evidence="2 3">NPDC087581</strain>
    </source>
</reference>
<dbReference type="RefSeq" id="WP_401382430.1">
    <property type="nucleotide sequence ID" value="NZ_JBIUWZ010000026.1"/>
</dbReference>